<dbReference type="InterPro" id="IPR001387">
    <property type="entry name" value="Cro/C1-type_HTH"/>
</dbReference>
<dbReference type="Proteomes" id="UP000325516">
    <property type="component" value="Chromosome"/>
</dbReference>
<dbReference type="Gene3D" id="1.10.260.40">
    <property type="entry name" value="lambda repressor-like DNA-binding domains"/>
    <property type="match status" value="1"/>
</dbReference>
<gene>
    <name evidence="4" type="ORF">F6J85_02790</name>
</gene>
<keyword evidence="5" id="KW-1185">Reference proteome</keyword>
<accession>A0A5J6L0W2</accession>
<keyword evidence="2" id="KW-0812">Transmembrane</keyword>
<protein>
    <submittedName>
        <fullName evidence="4">Helix-turn-helix transcriptional regulator</fullName>
    </submittedName>
</protein>
<proteinExistence type="predicted"/>
<evidence type="ECO:0000313" key="5">
    <source>
        <dbReference type="Proteomes" id="UP000325516"/>
    </source>
</evidence>
<dbReference type="SMART" id="SM00530">
    <property type="entry name" value="HTH_XRE"/>
    <property type="match status" value="1"/>
</dbReference>
<dbReference type="GO" id="GO:0003677">
    <property type="term" value="F:DNA binding"/>
    <property type="evidence" value="ECO:0007669"/>
    <property type="project" value="InterPro"/>
</dbReference>
<dbReference type="KEGG" id="mlz:F6J85_02790"/>
<evidence type="ECO:0000259" key="3">
    <source>
        <dbReference type="PROSITE" id="PS50943"/>
    </source>
</evidence>
<feature type="transmembrane region" description="Helical" evidence="2">
    <location>
        <begin position="116"/>
        <end position="139"/>
    </location>
</feature>
<name>A0A5J6L0W2_9MICO</name>
<dbReference type="EMBL" id="CP044232">
    <property type="protein sequence ID" value="QEW02128.1"/>
    <property type="molecule type" value="Genomic_DNA"/>
</dbReference>
<dbReference type="InterPro" id="IPR010982">
    <property type="entry name" value="Lambda_DNA-bd_dom_sf"/>
</dbReference>
<feature type="domain" description="HTH cro/C1-type" evidence="3">
    <location>
        <begin position="15"/>
        <end position="70"/>
    </location>
</feature>
<dbReference type="Pfam" id="PF13560">
    <property type="entry name" value="HTH_31"/>
    <property type="match status" value="1"/>
</dbReference>
<dbReference type="AlphaFoldDB" id="A0A5J6L0W2"/>
<keyword evidence="2" id="KW-1133">Transmembrane helix</keyword>
<reference evidence="5" key="1">
    <citation type="submission" date="2019-09" db="EMBL/GenBank/DDBJ databases">
        <title>Mumia zhuanghuii sp. nov. isolated from the intestinal contents of plateau pika (Ochotona curzoniae) in the Qinghai-Tibet plateau of China.</title>
        <authorList>
            <person name="Tian Z."/>
        </authorList>
    </citation>
    <scope>NUCLEOTIDE SEQUENCE [LARGE SCALE GENOMIC DNA]</scope>
    <source>
        <strain evidence="5">L-031</strain>
    </source>
</reference>
<evidence type="ECO:0000313" key="4">
    <source>
        <dbReference type="EMBL" id="QEW02128.1"/>
    </source>
</evidence>
<organism evidence="4 5">
    <name type="scientific">Microbacterium lushaniae</name>
    <dbReference type="NCBI Taxonomy" id="2614639"/>
    <lineage>
        <taxon>Bacteria</taxon>
        <taxon>Bacillati</taxon>
        <taxon>Actinomycetota</taxon>
        <taxon>Actinomycetes</taxon>
        <taxon>Micrococcales</taxon>
        <taxon>Microbacteriaceae</taxon>
        <taxon>Microbacterium</taxon>
    </lineage>
</organism>
<dbReference type="RefSeq" id="WP_150923731.1">
    <property type="nucleotide sequence ID" value="NZ_CP044232.1"/>
</dbReference>
<feature type="region of interest" description="Disordered" evidence="1">
    <location>
        <begin position="82"/>
        <end position="105"/>
    </location>
</feature>
<evidence type="ECO:0000256" key="1">
    <source>
        <dbReference type="SAM" id="MobiDB-lite"/>
    </source>
</evidence>
<dbReference type="CDD" id="cd00093">
    <property type="entry name" value="HTH_XRE"/>
    <property type="match status" value="1"/>
</dbReference>
<sequence>MTENADSVAQFVADLRKLRLAAGSPTLARLQHDTGISRTVLSEAFSGRHLPSTRTVDGIARACGGDPAAWIDRRDALAQARRAATAATAETPATEGAGEAPPAVPERAASIPRRTAGWLMAAAFLVGALVSGTIAAVIATQILSAQTAGAAAPQIEVASGEDPALTACVDDARVVSGDARADSLLLEVVWSDKCQAGWDGPDRQEATEHDVPGAYTALVVRPSPDTLLCAEGSVTVDGTRIDLGEPLCA</sequence>
<evidence type="ECO:0000256" key="2">
    <source>
        <dbReference type="SAM" id="Phobius"/>
    </source>
</evidence>
<dbReference type="PROSITE" id="PS50943">
    <property type="entry name" value="HTH_CROC1"/>
    <property type="match status" value="1"/>
</dbReference>
<dbReference type="SUPFAM" id="SSF47413">
    <property type="entry name" value="lambda repressor-like DNA-binding domains"/>
    <property type="match status" value="1"/>
</dbReference>
<keyword evidence="2" id="KW-0472">Membrane</keyword>